<feature type="domain" description="TrmE-type G" evidence="10">
    <location>
        <begin position="224"/>
        <end position="377"/>
    </location>
</feature>
<name>A0A1U7JIX0_9HYPH</name>
<evidence type="ECO:0000313" key="11">
    <source>
        <dbReference type="EMBL" id="OKL44601.1"/>
    </source>
</evidence>
<keyword evidence="12" id="KW-1185">Reference proteome</keyword>
<dbReference type="RefSeq" id="WP_028480393.1">
    <property type="nucleotide sequence ID" value="NZ_LVVZ01000014.1"/>
</dbReference>
<evidence type="ECO:0000256" key="8">
    <source>
        <dbReference type="HAMAP-Rule" id="MF_00379"/>
    </source>
</evidence>
<dbReference type="STRING" id="197461.A3843_09495"/>
<comment type="function">
    <text evidence="8">Exhibits a very high intrinsic GTPase hydrolysis rate. Involved in the addition of a carboxymethylaminomethyl (cmnm) group at the wobble position (U34) of certain tRNAs, forming tRNA-cmnm(5)s(2)U34.</text>
</comment>
<dbReference type="NCBIfam" id="TIGR00231">
    <property type="entry name" value="small_GTP"/>
    <property type="match status" value="1"/>
</dbReference>
<feature type="binding site" evidence="8">
    <location>
        <position position="238"/>
    </location>
    <ligand>
        <name>Mg(2+)</name>
        <dbReference type="ChEBI" id="CHEBI:18420"/>
    </ligand>
</feature>
<keyword evidence="6 8" id="KW-0630">Potassium</keyword>
<keyword evidence="8" id="KW-0479">Metal-binding</keyword>
<keyword evidence="4 8" id="KW-0378">Hydrolase</keyword>
<dbReference type="GO" id="GO:0046872">
    <property type="term" value="F:metal ion binding"/>
    <property type="evidence" value="ECO:0007669"/>
    <property type="project" value="UniProtKB-KW"/>
</dbReference>
<evidence type="ECO:0000259" key="10">
    <source>
        <dbReference type="PROSITE" id="PS51709"/>
    </source>
</evidence>
<dbReference type="HAMAP" id="MF_00379">
    <property type="entry name" value="GTPase_MnmE"/>
    <property type="match status" value="1"/>
</dbReference>
<dbReference type="InterPro" id="IPR025867">
    <property type="entry name" value="MnmE_helical"/>
</dbReference>
<dbReference type="GO" id="GO:0030488">
    <property type="term" value="P:tRNA methylation"/>
    <property type="evidence" value="ECO:0007669"/>
    <property type="project" value="TreeGrafter"/>
</dbReference>
<keyword evidence="2 8" id="KW-0819">tRNA processing</keyword>
<protein>
    <recommendedName>
        <fullName evidence="8">tRNA modification GTPase MnmE</fullName>
        <ecNumber evidence="8">3.6.-.-</ecNumber>
    </recommendedName>
</protein>
<dbReference type="SUPFAM" id="SSF52540">
    <property type="entry name" value="P-loop containing nucleoside triphosphate hydrolases"/>
    <property type="match status" value="1"/>
</dbReference>
<dbReference type="Gene3D" id="3.30.1360.120">
    <property type="entry name" value="Probable tRNA modification gtpase trme, domain 1"/>
    <property type="match status" value="1"/>
</dbReference>
<accession>A0A1U7JIX0</accession>
<keyword evidence="5 8" id="KW-0460">Magnesium</keyword>
<reference evidence="11 12" key="1">
    <citation type="submission" date="2016-03" db="EMBL/GenBank/DDBJ databases">
        <title>Genome sequence of Nesiotobacter sp. nov., a moderately halophilic alphaproteobacterium isolated from the Yellow Sea, China.</title>
        <authorList>
            <person name="Zhang G."/>
            <person name="Zhang R."/>
        </authorList>
    </citation>
    <scope>NUCLEOTIDE SEQUENCE [LARGE SCALE GENOMIC DNA]</scope>
    <source>
        <strain evidence="11 12">WB1-6</strain>
    </source>
</reference>
<keyword evidence="7 8" id="KW-0342">GTP-binding</keyword>
<dbReference type="CDD" id="cd04164">
    <property type="entry name" value="trmE"/>
    <property type="match status" value="1"/>
</dbReference>
<feature type="binding site" evidence="8">
    <location>
        <position position="259"/>
    </location>
    <ligand>
        <name>Mg(2+)</name>
        <dbReference type="ChEBI" id="CHEBI:18420"/>
    </ligand>
</feature>
<dbReference type="NCBIfam" id="TIGR00450">
    <property type="entry name" value="mnmE_trmE_thdF"/>
    <property type="match status" value="1"/>
</dbReference>
<dbReference type="InterPro" id="IPR031168">
    <property type="entry name" value="G_TrmE"/>
</dbReference>
<comment type="subcellular location">
    <subcellularLocation>
        <location evidence="8">Cytoplasm</location>
    </subcellularLocation>
</comment>
<evidence type="ECO:0000256" key="4">
    <source>
        <dbReference type="ARBA" id="ARBA00022801"/>
    </source>
</evidence>
<comment type="similarity">
    <text evidence="1 8 9">Belongs to the TRAFAC class TrmE-Era-EngA-EngB-Septin-like GTPase superfamily. TrmE GTPase family.</text>
</comment>
<dbReference type="CDD" id="cd14858">
    <property type="entry name" value="TrmE_N"/>
    <property type="match status" value="1"/>
</dbReference>
<feature type="binding site" evidence="8">
    <location>
        <position position="28"/>
    </location>
    <ligand>
        <name>(6S)-5-formyl-5,6,7,8-tetrahydrofolate</name>
        <dbReference type="ChEBI" id="CHEBI:57457"/>
    </ligand>
</feature>
<dbReference type="PANTHER" id="PTHR42714">
    <property type="entry name" value="TRNA MODIFICATION GTPASE GTPBP3"/>
    <property type="match status" value="1"/>
</dbReference>
<keyword evidence="8" id="KW-0963">Cytoplasm</keyword>
<dbReference type="InterPro" id="IPR027266">
    <property type="entry name" value="TrmE/GcvT-like"/>
</dbReference>
<dbReference type="NCBIfam" id="NF003661">
    <property type="entry name" value="PRK05291.1-3"/>
    <property type="match status" value="1"/>
</dbReference>
<dbReference type="GO" id="GO:0005525">
    <property type="term" value="F:GTP binding"/>
    <property type="evidence" value="ECO:0007669"/>
    <property type="project" value="UniProtKB-UniRule"/>
</dbReference>
<evidence type="ECO:0000256" key="2">
    <source>
        <dbReference type="ARBA" id="ARBA00022694"/>
    </source>
</evidence>
<dbReference type="PROSITE" id="PS51709">
    <property type="entry name" value="G_TRME"/>
    <property type="match status" value="1"/>
</dbReference>
<dbReference type="Pfam" id="PF12631">
    <property type="entry name" value="MnmE_helical"/>
    <property type="match status" value="1"/>
</dbReference>
<dbReference type="Pfam" id="PF10396">
    <property type="entry name" value="TrmE_N"/>
    <property type="match status" value="1"/>
</dbReference>
<feature type="binding site" evidence="8">
    <location>
        <position position="453"/>
    </location>
    <ligand>
        <name>(6S)-5-formyl-5,6,7,8-tetrahydrofolate</name>
        <dbReference type="ChEBI" id="CHEBI:57457"/>
    </ligand>
</feature>
<dbReference type="InterPro" id="IPR006073">
    <property type="entry name" value="GTP-bd"/>
</dbReference>
<dbReference type="GO" id="GO:0002098">
    <property type="term" value="P:tRNA wobble uridine modification"/>
    <property type="evidence" value="ECO:0007669"/>
    <property type="project" value="TreeGrafter"/>
</dbReference>
<gene>
    <name evidence="8" type="primary">mnmE</name>
    <name evidence="8" type="synonym">trmE</name>
    <name evidence="11" type="ORF">A3843_09495</name>
</gene>
<feature type="binding site" evidence="8">
    <location>
        <begin position="253"/>
        <end position="259"/>
    </location>
    <ligand>
        <name>GTP</name>
        <dbReference type="ChEBI" id="CHEBI:37565"/>
    </ligand>
</feature>
<comment type="caution">
    <text evidence="8">Lacks conserved residue(s) required for the propagation of feature annotation.</text>
</comment>
<dbReference type="SUPFAM" id="SSF116878">
    <property type="entry name" value="TrmE connector domain"/>
    <property type="match status" value="1"/>
</dbReference>
<evidence type="ECO:0000256" key="5">
    <source>
        <dbReference type="ARBA" id="ARBA00022842"/>
    </source>
</evidence>
<feature type="binding site" evidence="8">
    <location>
        <begin position="234"/>
        <end position="239"/>
    </location>
    <ligand>
        <name>GTP</name>
        <dbReference type="ChEBI" id="CHEBI:37565"/>
    </ligand>
</feature>
<organism evidence="11 12">
    <name type="scientific">Pseudovibrio exalbescens</name>
    <dbReference type="NCBI Taxonomy" id="197461"/>
    <lineage>
        <taxon>Bacteria</taxon>
        <taxon>Pseudomonadati</taxon>
        <taxon>Pseudomonadota</taxon>
        <taxon>Alphaproteobacteria</taxon>
        <taxon>Hyphomicrobiales</taxon>
        <taxon>Stappiaceae</taxon>
        <taxon>Pseudovibrio</taxon>
    </lineage>
</organism>
<evidence type="ECO:0000256" key="9">
    <source>
        <dbReference type="RuleBase" id="RU003313"/>
    </source>
</evidence>
<evidence type="ECO:0000313" key="12">
    <source>
        <dbReference type="Proteomes" id="UP000185783"/>
    </source>
</evidence>
<evidence type="ECO:0000256" key="7">
    <source>
        <dbReference type="ARBA" id="ARBA00023134"/>
    </source>
</evidence>
<dbReference type="GO" id="GO:0005737">
    <property type="term" value="C:cytoplasm"/>
    <property type="evidence" value="ECO:0007669"/>
    <property type="project" value="UniProtKB-SubCell"/>
</dbReference>
<feature type="binding site" evidence="8">
    <location>
        <begin position="278"/>
        <end position="281"/>
    </location>
    <ligand>
        <name>GTP</name>
        <dbReference type="ChEBI" id="CHEBI:37565"/>
    </ligand>
</feature>
<dbReference type="GO" id="GO:0003924">
    <property type="term" value="F:GTPase activity"/>
    <property type="evidence" value="ECO:0007669"/>
    <property type="project" value="UniProtKB-UniRule"/>
</dbReference>
<dbReference type="InterPro" id="IPR027417">
    <property type="entry name" value="P-loop_NTPase"/>
</dbReference>
<keyword evidence="3 8" id="KW-0547">Nucleotide-binding</keyword>
<dbReference type="Pfam" id="PF01926">
    <property type="entry name" value="MMR_HSR1"/>
    <property type="match status" value="1"/>
</dbReference>
<dbReference type="PANTHER" id="PTHR42714:SF2">
    <property type="entry name" value="TRNA MODIFICATION GTPASE GTPBP3, MITOCHONDRIAL"/>
    <property type="match status" value="1"/>
</dbReference>
<evidence type="ECO:0000256" key="1">
    <source>
        <dbReference type="ARBA" id="ARBA00011043"/>
    </source>
</evidence>
<proteinExistence type="inferred from homology"/>
<dbReference type="FunFam" id="3.30.1360.120:FF:000007">
    <property type="entry name" value="tRNA modification GTPase GTPBP3, mitochondrial"/>
    <property type="match status" value="1"/>
</dbReference>
<feature type="binding site" evidence="8">
    <location>
        <position position="127"/>
    </location>
    <ligand>
        <name>(6S)-5-formyl-5,6,7,8-tetrahydrofolate</name>
        <dbReference type="ChEBI" id="CHEBI:57457"/>
    </ligand>
</feature>
<dbReference type="InterPro" id="IPR005225">
    <property type="entry name" value="Small_GTP-bd"/>
</dbReference>
<feature type="binding site" evidence="8">
    <location>
        <position position="87"/>
    </location>
    <ligand>
        <name>(6S)-5-formyl-5,6,7,8-tetrahydrofolate</name>
        <dbReference type="ChEBI" id="CHEBI:57457"/>
    </ligand>
</feature>
<dbReference type="EC" id="3.6.-.-" evidence="8"/>
<dbReference type="InterPro" id="IPR004520">
    <property type="entry name" value="GTPase_MnmE"/>
</dbReference>
<evidence type="ECO:0000256" key="3">
    <source>
        <dbReference type="ARBA" id="ARBA00022741"/>
    </source>
</evidence>
<comment type="cofactor">
    <cofactor evidence="8">
        <name>K(+)</name>
        <dbReference type="ChEBI" id="CHEBI:29103"/>
    </cofactor>
    <text evidence="8">Binds 1 potassium ion per subunit.</text>
</comment>
<dbReference type="Gene3D" id="3.40.50.300">
    <property type="entry name" value="P-loop containing nucleotide triphosphate hydrolases"/>
    <property type="match status" value="1"/>
</dbReference>
<dbReference type="InterPro" id="IPR027368">
    <property type="entry name" value="MnmE_dom2"/>
</dbReference>
<comment type="caution">
    <text evidence="11">The sequence shown here is derived from an EMBL/GenBank/DDBJ whole genome shotgun (WGS) entry which is preliminary data.</text>
</comment>
<dbReference type="InterPro" id="IPR018948">
    <property type="entry name" value="GTP-bd_TrmE_N"/>
</dbReference>
<sequence>MNNLSAGRRDTIFALSSGALPSGVAVIRLSGPQSRDALRLLIKGKFPVSRESSLRKLYHPVDGSVLDEALVLWFEGPNSFTGEDTVELHCHGGRAVVSAVLRVLSRMEGLRPAEQGEYTRRAFHNNKLDLTEVEGLADLIDAETEAQRRQAQRQMSGALGELYNGWRESLIRSRAFIEAELDFADEEDVPDSVSDEVWSKLSTLKADIEAHLSDARRGERLRSGLVVVLLGPPNAGKSSLMNKLARRDVAIVTPEAGTTRDVLEVHLDLSGYPVTLIDTAGLRENAGLVEREGIKRALASAENADLILWTQGLDGISEPLPEHLRDGSAEVWIVKTKADLAAEVARVEVEGLPFVYSSTHNEDGMDALIEKLTAFAEENIGNFENPLITRERYRSHLSSCVEALDRAIAGAHLPLELRSEELRMAAEQLGRITGRIDVEDLLDVIFRDFCIGK</sequence>
<dbReference type="Proteomes" id="UP000185783">
    <property type="component" value="Unassembled WGS sequence"/>
</dbReference>
<evidence type="ECO:0000256" key="6">
    <source>
        <dbReference type="ARBA" id="ARBA00022958"/>
    </source>
</evidence>
<comment type="subunit">
    <text evidence="8">Homodimer. Heterotetramer of two MnmE and two MnmG subunits.</text>
</comment>
<dbReference type="Gene3D" id="1.20.120.430">
    <property type="entry name" value="tRNA modification GTPase MnmE domain 2"/>
    <property type="match status" value="1"/>
</dbReference>
<dbReference type="EMBL" id="LVVZ01000014">
    <property type="protein sequence ID" value="OKL44601.1"/>
    <property type="molecule type" value="Genomic_DNA"/>
</dbReference>
<dbReference type="AlphaFoldDB" id="A0A1U7JIX0"/>